<dbReference type="InterPro" id="IPR014756">
    <property type="entry name" value="Ig_E-set"/>
</dbReference>
<feature type="transmembrane region" description="Helical" evidence="9">
    <location>
        <begin position="370"/>
        <end position="391"/>
    </location>
</feature>
<keyword evidence="4" id="KW-0479">Metal-binding</keyword>
<gene>
    <name evidence="12" type="ORF">IPN02_00930</name>
</gene>
<dbReference type="InterPro" id="IPR014755">
    <property type="entry name" value="Cu-Rt/internalin_Ig-like"/>
</dbReference>
<keyword evidence="2" id="KW-1003">Cell membrane</keyword>
<evidence type="ECO:0000256" key="7">
    <source>
        <dbReference type="ARBA" id="ARBA00023008"/>
    </source>
</evidence>
<evidence type="ECO:0000256" key="6">
    <source>
        <dbReference type="ARBA" id="ARBA00022989"/>
    </source>
</evidence>
<feature type="transmembrane region" description="Helical" evidence="9">
    <location>
        <begin position="208"/>
        <end position="228"/>
    </location>
</feature>
<dbReference type="GO" id="GO:0046688">
    <property type="term" value="P:response to copper ion"/>
    <property type="evidence" value="ECO:0007669"/>
    <property type="project" value="InterPro"/>
</dbReference>
<organism evidence="12 13">
    <name type="scientific">Candidatus Neomicrothrix subdominans</name>
    <dbReference type="NCBI Taxonomy" id="2954438"/>
    <lineage>
        <taxon>Bacteria</taxon>
        <taxon>Bacillati</taxon>
        <taxon>Actinomycetota</taxon>
        <taxon>Acidimicrobiia</taxon>
        <taxon>Acidimicrobiales</taxon>
        <taxon>Microthrixaceae</taxon>
        <taxon>Candidatus Neomicrothrix</taxon>
    </lineage>
</organism>
<evidence type="ECO:0000256" key="9">
    <source>
        <dbReference type="SAM" id="Phobius"/>
    </source>
</evidence>
<keyword evidence="7" id="KW-0186">Copper</keyword>
<feature type="transmembrane region" description="Helical" evidence="9">
    <location>
        <begin position="180"/>
        <end position="201"/>
    </location>
</feature>
<dbReference type="SUPFAM" id="SSF81296">
    <property type="entry name" value="E set domains"/>
    <property type="match status" value="1"/>
</dbReference>
<feature type="transmembrane region" description="Helical" evidence="9">
    <location>
        <begin position="306"/>
        <end position="330"/>
    </location>
</feature>
<dbReference type="Proteomes" id="UP000727993">
    <property type="component" value="Unassembled WGS sequence"/>
</dbReference>
<sequence length="610" mass="62432">MPVVSPVPGRREWPVRRARFFHREERAGREVSGRRIGRRRGVLLVALGILAALWWAAPAGAHAELISTTPSQGATVAKAPPVVVMTYSEGVSVSNDGIRLLDPAGAVVPRTKATADGSEVRIDVPDLSDEGTYTVDWKAVSADGHPIRGAWTFNLGAEGGGADVALGSTGQSPAITALRAVGRSVSFLALFVLAGQLLWAGITRWRPLVAAAWAGVILVVAAELWAALAGGASNPAAAAQIVLGTPSGRFLVATVLLVAYGHLMCRAGRLGSRSLGVVWTSVVVAAALVGHATVLSPVALSAFGTVAHVLAAGLWVSALVWMAGVLPGCVRRVGLESRASDALASGVPPSADSAAALAAHRELLRRAVRFSPWGMGAVAVLLATGGALLWVRIGGPAGLLTSGYGLLGLGKLLVLAGAVVLAARNRWVLIPALASALPELSTDEADATAARRSASALQRAIHAEMVLVACAVALGGVLGATALPRDTAADPVGQAATAVGAEVFSEVADFGPYQAQVEISPRRVGPNVAHVTVVNPAGPPPDDLSGLTVSFTLPAADLGPIEPKLIKLNDSHITANDVVLTAPGLWTVTVDARRGSAEFLRATFQVNIDG</sequence>
<feature type="domain" description="CopC" evidence="10">
    <location>
        <begin position="62"/>
        <end position="154"/>
    </location>
</feature>
<dbReference type="InterPro" id="IPR032694">
    <property type="entry name" value="CopC/D"/>
</dbReference>
<feature type="transmembrane region" description="Helical" evidence="9">
    <location>
        <begin position="277"/>
        <end position="300"/>
    </location>
</feature>
<evidence type="ECO:0000256" key="1">
    <source>
        <dbReference type="ARBA" id="ARBA00004651"/>
    </source>
</evidence>
<dbReference type="GO" id="GO:0005507">
    <property type="term" value="F:copper ion binding"/>
    <property type="evidence" value="ECO:0007669"/>
    <property type="project" value="InterPro"/>
</dbReference>
<keyword evidence="3 9" id="KW-0812">Transmembrane</keyword>
<keyword evidence="5" id="KW-0732">Signal</keyword>
<dbReference type="EMBL" id="JADJZA010000001">
    <property type="protein sequence ID" value="MBK9295448.1"/>
    <property type="molecule type" value="Genomic_DNA"/>
</dbReference>
<evidence type="ECO:0000313" key="13">
    <source>
        <dbReference type="Proteomes" id="UP000727993"/>
    </source>
</evidence>
<dbReference type="Gene3D" id="2.60.40.1220">
    <property type="match status" value="1"/>
</dbReference>
<evidence type="ECO:0000259" key="10">
    <source>
        <dbReference type="Pfam" id="PF04234"/>
    </source>
</evidence>
<dbReference type="InterPro" id="IPR007348">
    <property type="entry name" value="CopC_dom"/>
</dbReference>
<name>A0A936N9L5_9ACTN</name>
<keyword evidence="8 9" id="KW-0472">Membrane</keyword>
<protein>
    <submittedName>
        <fullName evidence="12">Copper resistance protein CopC/CopD</fullName>
    </submittedName>
</protein>
<evidence type="ECO:0000256" key="4">
    <source>
        <dbReference type="ARBA" id="ARBA00022723"/>
    </source>
</evidence>
<dbReference type="GO" id="GO:0005886">
    <property type="term" value="C:plasma membrane"/>
    <property type="evidence" value="ECO:0007669"/>
    <property type="project" value="UniProtKB-SubCell"/>
</dbReference>
<dbReference type="GO" id="GO:0042597">
    <property type="term" value="C:periplasmic space"/>
    <property type="evidence" value="ECO:0007669"/>
    <property type="project" value="InterPro"/>
</dbReference>
<dbReference type="PANTHER" id="PTHR34820">
    <property type="entry name" value="INNER MEMBRANE PROTEIN YEBZ"/>
    <property type="match status" value="1"/>
</dbReference>
<keyword evidence="6 9" id="KW-1133">Transmembrane helix</keyword>
<feature type="transmembrane region" description="Helical" evidence="9">
    <location>
        <begin position="41"/>
        <end position="57"/>
    </location>
</feature>
<feature type="transmembrane region" description="Helical" evidence="9">
    <location>
        <begin position="248"/>
        <end position="265"/>
    </location>
</feature>
<evidence type="ECO:0000256" key="8">
    <source>
        <dbReference type="ARBA" id="ARBA00023136"/>
    </source>
</evidence>
<evidence type="ECO:0000313" key="12">
    <source>
        <dbReference type="EMBL" id="MBK9295448.1"/>
    </source>
</evidence>
<dbReference type="GO" id="GO:0006825">
    <property type="term" value="P:copper ion transport"/>
    <property type="evidence" value="ECO:0007669"/>
    <property type="project" value="InterPro"/>
</dbReference>
<comment type="subcellular location">
    <subcellularLocation>
        <location evidence="1">Cell membrane</location>
        <topology evidence="1">Multi-pass membrane protein</topology>
    </subcellularLocation>
</comment>
<reference evidence="12 13" key="1">
    <citation type="submission" date="2020-10" db="EMBL/GenBank/DDBJ databases">
        <title>Connecting structure to function with the recovery of over 1000 high-quality activated sludge metagenome-assembled genomes encoding full-length rRNA genes using long-read sequencing.</title>
        <authorList>
            <person name="Singleton C.M."/>
            <person name="Petriglieri F."/>
            <person name="Kristensen J.M."/>
            <person name="Kirkegaard R.H."/>
            <person name="Michaelsen T.Y."/>
            <person name="Andersen M.H."/>
            <person name="Karst S.M."/>
            <person name="Dueholm M.S."/>
            <person name="Nielsen P.H."/>
            <person name="Albertsen M."/>
        </authorList>
    </citation>
    <scope>NUCLEOTIDE SEQUENCE [LARGE SCALE GENOMIC DNA]</scope>
    <source>
        <strain evidence="12">Lyne_18-Q3-R50-59_MAXAC.006</strain>
    </source>
</reference>
<dbReference type="Pfam" id="PF04234">
    <property type="entry name" value="CopC"/>
    <property type="match status" value="1"/>
</dbReference>
<dbReference type="AlphaFoldDB" id="A0A936N9L5"/>
<feature type="transmembrane region" description="Helical" evidence="9">
    <location>
        <begin position="461"/>
        <end position="483"/>
    </location>
</feature>
<dbReference type="InterPro" id="IPR008457">
    <property type="entry name" value="Cu-R_CopD_dom"/>
</dbReference>
<feature type="transmembrane region" description="Helical" evidence="9">
    <location>
        <begin position="403"/>
        <end position="423"/>
    </location>
</feature>
<dbReference type="Pfam" id="PF05425">
    <property type="entry name" value="CopD"/>
    <property type="match status" value="1"/>
</dbReference>
<feature type="domain" description="Copper resistance protein D" evidence="11">
    <location>
        <begin position="368"/>
        <end position="478"/>
    </location>
</feature>
<proteinExistence type="predicted"/>
<evidence type="ECO:0000256" key="3">
    <source>
        <dbReference type="ARBA" id="ARBA00022692"/>
    </source>
</evidence>
<evidence type="ECO:0000256" key="5">
    <source>
        <dbReference type="ARBA" id="ARBA00022729"/>
    </source>
</evidence>
<comment type="caution">
    <text evidence="12">The sequence shown here is derived from an EMBL/GenBank/DDBJ whole genome shotgun (WGS) entry which is preliminary data.</text>
</comment>
<evidence type="ECO:0000259" key="11">
    <source>
        <dbReference type="Pfam" id="PF05425"/>
    </source>
</evidence>
<accession>A0A936N9L5</accession>
<dbReference type="PANTHER" id="PTHR34820:SF4">
    <property type="entry name" value="INNER MEMBRANE PROTEIN YEBZ"/>
    <property type="match status" value="1"/>
</dbReference>
<evidence type="ECO:0000256" key="2">
    <source>
        <dbReference type="ARBA" id="ARBA00022475"/>
    </source>
</evidence>